<keyword evidence="2" id="KW-1185">Reference proteome</keyword>
<reference evidence="1" key="1">
    <citation type="submission" date="2016-08" db="EMBL/GenBank/DDBJ databases">
        <authorList>
            <person name="Ngugi D.K."/>
            <person name="Miyake S."/>
            <person name="Stingl U."/>
        </authorList>
    </citation>
    <scope>NUCLEOTIDE SEQUENCE</scope>
    <source>
        <strain evidence="1">SCG-B11WGA-EpuloA1</strain>
    </source>
</reference>
<dbReference type="EMBL" id="LJDB01000045">
    <property type="protein sequence ID" value="ONI40797.1"/>
    <property type="molecule type" value="Genomic_DNA"/>
</dbReference>
<protein>
    <submittedName>
        <fullName evidence="1">Uncharacterized protein</fullName>
    </submittedName>
</protein>
<proteinExistence type="predicted"/>
<sequence>MNSYLKNVLTGFISPACEVKLVNAMRKKANFLVMDVDDDGHPEILFCFNENGEEYIAILKKELFKWHLEYFTKQINSEAMLIYNTLEPINITKEWFEYNKDNINLDSLLQEEEADIISLIENELYGASITRMVDMTIQTIDYTQADVTGDGRYDEIFLKGKFPNETTTGYVTDMFIVVKNGITAKEVNIPIVGINSGYSPKLEIVDFNRDTVKDIMVTFTDGPYNPSYMYMYLYSVRNWAPLLLFEAKTFNNMSTGTVTYNDLYKLLIQTQYPSNQYQYSIDLGNLNPNYLYQLYDQYGNLIAPTFGTLGNVTNFTPIKTNQDAVYSLSALQPVFGENKDKLGTVETLMQWDNDEGKFVPFSQYLAIEGKPS</sequence>
<evidence type="ECO:0000313" key="2">
    <source>
        <dbReference type="Proteomes" id="UP000188605"/>
    </source>
</evidence>
<dbReference type="Proteomes" id="UP000188605">
    <property type="component" value="Unassembled WGS sequence"/>
</dbReference>
<comment type="caution">
    <text evidence="1">The sequence shown here is derived from an EMBL/GenBank/DDBJ whole genome shotgun (WGS) entry which is preliminary data.</text>
</comment>
<evidence type="ECO:0000313" key="1">
    <source>
        <dbReference type="EMBL" id="ONI40797.1"/>
    </source>
</evidence>
<accession>A0ACC8XDG4</accession>
<gene>
    <name evidence="1" type="ORF">AN396_05100</name>
</gene>
<name>A0ACC8XDG4_9FIRM</name>
<organism evidence="1 2">
    <name type="scientific">Candidatus Epulonipiscium fishelsonii</name>
    <dbReference type="NCBI Taxonomy" id="77094"/>
    <lineage>
        <taxon>Bacteria</taxon>
        <taxon>Bacillati</taxon>
        <taxon>Bacillota</taxon>
        <taxon>Clostridia</taxon>
        <taxon>Lachnospirales</taxon>
        <taxon>Lachnospiraceae</taxon>
        <taxon>Candidatus Epulonipiscium</taxon>
    </lineage>
</organism>